<dbReference type="SUPFAM" id="SSF46955">
    <property type="entry name" value="Putative DNA-binding domain"/>
    <property type="match status" value="1"/>
</dbReference>
<evidence type="ECO:0000313" key="3">
    <source>
        <dbReference type="EMBL" id="EPX83643.1"/>
    </source>
</evidence>
<dbReference type="GO" id="GO:0003677">
    <property type="term" value="F:DNA binding"/>
    <property type="evidence" value="ECO:0007669"/>
    <property type="project" value="InterPro"/>
</dbReference>
<feature type="domain" description="HTH merR-type" evidence="2">
    <location>
        <begin position="10"/>
        <end position="78"/>
    </location>
</feature>
<keyword evidence="4" id="KW-1185">Reference proteome</keyword>
<dbReference type="EMBL" id="APVH01000015">
    <property type="protein sequence ID" value="EPX83643.1"/>
    <property type="molecule type" value="Genomic_DNA"/>
</dbReference>
<dbReference type="Gene3D" id="1.10.1660.10">
    <property type="match status" value="1"/>
</dbReference>
<dbReference type="SMART" id="SM00422">
    <property type="entry name" value="HTH_MERR"/>
    <property type="match status" value="1"/>
</dbReference>
<dbReference type="STRING" id="1123237.Salmuc_02251"/>
<dbReference type="InterPro" id="IPR000551">
    <property type="entry name" value="MerR-type_HTH_dom"/>
</dbReference>
<dbReference type="RefSeq" id="WP_020040317.1">
    <property type="nucleotide sequence ID" value="NZ_KE557274.1"/>
</dbReference>
<accession>S9QVN0</accession>
<dbReference type="GO" id="GO:0006355">
    <property type="term" value="P:regulation of DNA-templated transcription"/>
    <property type="evidence" value="ECO:0007669"/>
    <property type="project" value="InterPro"/>
</dbReference>
<organism evidence="3 4">
    <name type="scientific">Salipiger mucosus DSM 16094</name>
    <dbReference type="NCBI Taxonomy" id="1123237"/>
    <lineage>
        <taxon>Bacteria</taxon>
        <taxon>Pseudomonadati</taxon>
        <taxon>Pseudomonadota</taxon>
        <taxon>Alphaproteobacteria</taxon>
        <taxon>Rhodobacterales</taxon>
        <taxon>Roseobacteraceae</taxon>
        <taxon>Salipiger</taxon>
    </lineage>
</organism>
<evidence type="ECO:0000313" key="4">
    <source>
        <dbReference type="Proteomes" id="UP000015347"/>
    </source>
</evidence>
<feature type="region of interest" description="Disordered" evidence="1">
    <location>
        <begin position="109"/>
        <end position="428"/>
    </location>
</feature>
<gene>
    <name evidence="3" type="ORF">Salmuc_02251</name>
</gene>
<dbReference type="Proteomes" id="UP000015347">
    <property type="component" value="Unassembled WGS sequence"/>
</dbReference>
<comment type="caution">
    <text evidence="3">The sequence shown here is derived from an EMBL/GenBank/DDBJ whole genome shotgun (WGS) entry which is preliminary data.</text>
</comment>
<proteinExistence type="predicted"/>
<sequence>MSKSRDAFRTISEVAELLDTPAHVLRFWESKFTQVKPVKRAGGRRYYRPGDIGLLAGIKKLLHDDGMTIKGVQKVLREKGVRHVSGLVPAPTEVAAEEEVAEMIEDAPYTEAPEESGTVLPFVAPDSPPRAEPTVAESAVPDQAEAPEAAPAEDGEWPEAEPSDTDMPTEPVSDDAFDAPEPISAGAAMPPEMAPEAEDTLAAEIPGPDADDMPGGLGAQESQAPEASDAVTESEPALGPYPVEDTPSAVAEAEQTPTDEHDHEAGAEAEAEAAVGSEPTTYTEPVADAGEGADSDAETWPDLFGRGESSPPAAMSETPPNPLPEFLAQSLEERATETGELPADTAESPEVNDEEVDMAEPVEAGFDAPGADSAPADSDESESPEAAAEPPDMPAQTAQAPAPAPLPELRSEADLPTPAPGPLAHLARVQRLDPERAAALAPHVAALRALVEGRAATEAD</sequence>
<dbReference type="Pfam" id="PF13411">
    <property type="entry name" value="MerR_1"/>
    <property type="match status" value="1"/>
</dbReference>
<protein>
    <submittedName>
        <fullName evidence="3">Transcriptional regulator, MerR family</fullName>
    </submittedName>
</protein>
<dbReference type="OrthoDB" id="9810140at2"/>
<evidence type="ECO:0000259" key="2">
    <source>
        <dbReference type="PROSITE" id="PS50937"/>
    </source>
</evidence>
<dbReference type="CDD" id="cd04765">
    <property type="entry name" value="HTH_MlrA-like_sg2"/>
    <property type="match status" value="1"/>
</dbReference>
<feature type="compositionally biased region" description="Acidic residues" evidence="1">
    <location>
        <begin position="151"/>
        <end position="164"/>
    </location>
</feature>
<dbReference type="InterPro" id="IPR009061">
    <property type="entry name" value="DNA-bd_dom_put_sf"/>
</dbReference>
<feature type="compositionally biased region" description="Low complexity" evidence="1">
    <location>
        <begin position="367"/>
        <end position="376"/>
    </location>
</feature>
<name>S9QVN0_9RHOB</name>
<feature type="compositionally biased region" description="Acidic residues" evidence="1">
    <location>
        <begin position="350"/>
        <end position="360"/>
    </location>
</feature>
<dbReference type="PROSITE" id="PS50937">
    <property type="entry name" value="HTH_MERR_2"/>
    <property type="match status" value="1"/>
</dbReference>
<feature type="compositionally biased region" description="Low complexity" evidence="1">
    <location>
        <begin position="384"/>
        <end position="401"/>
    </location>
</feature>
<dbReference type="HOGENOM" id="CLU_574523_0_0_5"/>
<evidence type="ECO:0000256" key="1">
    <source>
        <dbReference type="SAM" id="MobiDB-lite"/>
    </source>
</evidence>
<reference evidence="4" key="1">
    <citation type="journal article" date="2014" name="Stand. Genomic Sci.">
        <title>Genome sequence of the exopolysaccharide-producing Salipiger mucosus type strain (DSM 16094(T)), a moderately halophilic member of the Roseobacter clade.</title>
        <authorList>
            <person name="Riedel T."/>
            <person name="Spring S."/>
            <person name="Fiebig A."/>
            <person name="Petersen J."/>
            <person name="Kyrpides N.C."/>
            <person name="Goker M."/>
            <person name="Klenk H.P."/>
        </authorList>
    </citation>
    <scope>NUCLEOTIDE SEQUENCE [LARGE SCALE GENOMIC DNA]</scope>
    <source>
        <strain evidence="4">DSM 16094</strain>
    </source>
</reference>
<dbReference type="AlphaFoldDB" id="S9QVN0"/>
<dbReference type="eggNOG" id="COG0789">
    <property type="taxonomic scope" value="Bacteria"/>
</dbReference>